<evidence type="ECO:0000313" key="4">
    <source>
        <dbReference type="Proteomes" id="UP000013827"/>
    </source>
</evidence>
<feature type="region of interest" description="Disordered" evidence="1">
    <location>
        <begin position="160"/>
        <end position="184"/>
    </location>
</feature>
<reference evidence="3" key="2">
    <citation type="submission" date="2024-10" db="UniProtKB">
        <authorList>
            <consortium name="EnsemblProtists"/>
        </authorList>
    </citation>
    <scope>IDENTIFICATION</scope>
</reference>
<accession>A0A0D3J0X6</accession>
<dbReference type="HOGENOM" id="CLU_600557_0_0_1"/>
<dbReference type="AlphaFoldDB" id="A0A0D3J0X6"/>
<organism evidence="3 4">
    <name type="scientific">Emiliania huxleyi (strain CCMP1516)</name>
    <dbReference type="NCBI Taxonomy" id="280463"/>
    <lineage>
        <taxon>Eukaryota</taxon>
        <taxon>Haptista</taxon>
        <taxon>Haptophyta</taxon>
        <taxon>Prymnesiophyceae</taxon>
        <taxon>Isochrysidales</taxon>
        <taxon>Noelaerhabdaceae</taxon>
        <taxon>Emiliania</taxon>
    </lineage>
</organism>
<dbReference type="eggNOG" id="ENOG502S33F">
    <property type="taxonomic scope" value="Eukaryota"/>
</dbReference>
<evidence type="ECO:0000313" key="3">
    <source>
        <dbReference type="EnsemblProtists" id="EOD17161"/>
    </source>
</evidence>
<dbReference type="InterPro" id="IPR007314">
    <property type="entry name" value="Cofac_haem-bd_dom"/>
</dbReference>
<reference evidence="4" key="1">
    <citation type="journal article" date="2013" name="Nature">
        <title>Pan genome of the phytoplankton Emiliania underpins its global distribution.</title>
        <authorList>
            <person name="Read B.A."/>
            <person name="Kegel J."/>
            <person name="Klute M.J."/>
            <person name="Kuo A."/>
            <person name="Lefebvre S.C."/>
            <person name="Maumus F."/>
            <person name="Mayer C."/>
            <person name="Miller J."/>
            <person name="Monier A."/>
            <person name="Salamov A."/>
            <person name="Young J."/>
            <person name="Aguilar M."/>
            <person name="Claverie J.M."/>
            <person name="Frickenhaus S."/>
            <person name="Gonzalez K."/>
            <person name="Herman E.K."/>
            <person name="Lin Y.C."/>
            <person name="Napier J."/>
            <person name="Ogata H."/>
            <person name="Sarno A.F."/>
            <person name="Shmutz J."/>
            <person name="Schroeder D."/>
            <person name="de Vargas C."/>
            <person name="Verret F."/>
            <person name="von Dassow P."/>
            <person name="Valentin K."/>
            <person name="Van de Peer Y."/>
            <person name="Wheeler G."/>
            <person name="Dacks J.B."/>
            <person name="Delwiche C.F."/>
            <person name="Dyhrman S.T."/>
            <person name="Glockner G."/>
            <person name="John U."/>
            <person name="Richards T."/>
            <person name="Worden A.Z."/>
            <person name="Zhang X."/>
            <person name="Grigoriev I.V."/>
            <person name="Allen A.E."/>
            <person name="Bidle K."/>
            <person name="Borodovsky M."/>
            <person name="Bowler C."/>
            <person name="Brownlee C."/>
            <person name="Cock J.M."/>
            <person name="Elias M."/>
            <person name="Gladyshev V.N."/>
            <person name="Groth M."/>
            <person name="Guda C."/>
            <person name="Hadaegh A."/>
            <person name="Iglesias-Rodriguez M.D."/>
            <person name="Jenkins J."/>
            <person name="Jones B.M."/>
            <person name="Lawson T."/>
            <person name="Leese F."/>
            <person name="Lindquist E."/>
            <person name="Lobanov A."/>
            <person name="Lomsadze A."/>
            <person name="Malik S.B."/>
            <person name="Marsh M.E."/>
            <person name="Mackinder L."/>
            <person name="Mock T."/>
            <person name="Mueller-Roeber B."/>
            <person name="Pagarete A."/>
            <person name="Parker M."/>
            <person name="Probert I."/>
            <person name="Quesneville H."/>
            <person name="Raines C."/>
            <person name="Rensing S.A."/>
            <person name="Riano-Pachon D.M."/>
            <person name="Richier S."/>
            <person name="Rokitta S."/>
            <person name="Shiraiwa Y."/>
            <person name="Soanes D.M."/>
            <person name="van der Giezen M."/>
            <person name="Wahlund T.M."/>
            <person name="Williams B."/>
            <person name="Wilson W."/>
            <person name="Wolfe G."/>
            <person name="Wurch L.L."/>
        </authorList>
    </citation>
    <scope>NUCLEOTIDE SEQUENCE</scope>
</reference>
<dbReference type="EnsemblProtists" id="EOD17161">
    <property type="protein sequence ID" value="EOD17161"/>
    <property type="gene ID" value="EMIHUDRAFT_244364"/>
</dbReference>
<proteinExistence type="predicted"/>
<feature type="domain" description="Haem-binding uptake Tiki superfamily ChaN" evidence="2">
    <location>
        <begin position="210"/>
        <end position="403"/>
    </location>
</feature>
<evidence type="ECO:0000259" key="2">
    <source>
        <dbReference type="Pfam" id="PF04187"/>
    </source>
</evidence>
<name>A0A0D3J0X6_EMIH1</name>
<evidence type="ECO:0000256" key="1">
    <source>
        <dbReference type="SAM" id="MobiDB-lite"/>
    </source>
</evidence>
<dbReference type="RefSeq" id="XP_005769590.1">
    <property type="nucleotide sequence ID" value="XM_005769533.1"/>
</dbReference>
<dbReference type="PaxDb" id="2903-EOD17161"/>
<dbReference type="KEGG" id="ehx:EMIHUDRAFT_244364"/>
<sequence>MAEGRIGATPTRVMMLETLAGIVRRRHHNANLAHDATPDARVDSIFKDARAALVRQFYYTAKRAQQTEREIRLRIPGWQPSPGEGPVAEWEREWLPSGFFSDDGQCALPEKIQLARDIAANDCTSNTMALLSVEPCDRGGACRVKVRLMVEAPGVILRPCRRDGTTPPQQQRPPDWTAYTDGSEDGSRAGWAYAVVMGGAFRSWPVDSHRQLGSEDWPLAVGLEAVQQRFQPALDDYLAGRLDEAGLVAATEWERRWYWSFAAYAPIFRICRTHGVTMLALDMDSEDKAKVELGGALEPAKRRQYVPDGDGFERFGSTRAFEEYVSYTLRPPFTLMRRAGQRMTASTDDARTISFPNFLTRQSLRDEAMASASAAWLAEHPQGLLLGLVGVNHVKFSCGVPARTARMLPGGLDAVASVLLNPTAASTCLISKKDATGVEKEISRGLQRKKASECPF</sequence>
<keyword evidence="4" id="KW-1185">Reference proteome</keyword>
<dbReference type="SUPFAM" id="SSF159501">
    <property type="entry name" value="EreA/ChaN-like"/>
    <property type="match status" value="1"/>
</dbReference>
<dbReference type="GeneID" id="17263302"/>
<dbReference type="Gene3D" id="3.40.50.11550">
    <property type="match status" value="1"/>
</dbReference>
<dbReference type="CDD" id="cd14727">
    <property type="entry name" value="ChanN-like"/>
    <property type="match status" value="1"/>
</dbReference>
<protein>
    <recommendedName>
        <fullName evidence="2">Haem-binding uptake Tiki superfamily ChaN domain-containing protein</fullName>
    </recommendedName>
</protein>
<dbReference type="Pfam" id="PF04187">
    <property type="entry name" value="Cofac_haem_bdg"/>
    <property type="match status" value="1"/>
</dbReference>
<dbReference type="Proteomes" id="UP000013827">
    <property type="component" value="Unassembled WGS sequence"/>
</dbReference>